<sequence>MFAVIFKAKIKNLDEEHFSTAEEMRNLAFGKYGCKGFDSCSEGDFEIAISYWESKEQIHAWKNDEKHKLAQINGKSKWYKSYQVQIVEILHDYKTEV</sequence>
<dbReference type="InterPro" id="IPR052936">
    <property type="entry name" value="Jasmonate_Hydroxylase-like"/>
</dbReference>
<protein>
    <submittedName>
        <fullName evidence="1">Antibiotic biosynthesis monooxygenase</fullName>
    </submittedName>
</protein>
<accession>A0ABT3MQG1</accession>
<dbReference type="Proteomes" id="UP001209854">
    <property type="component" value="Unassembled WGS sequence"/>
</dbReference>
<dbReference type="RefSeq" id="WP_262566654.1">
    <property type="nucleotide sequence ID" value="NZ_JAPFCC010000001.1"/>
</dbReference>
<name>A0ABT3MQG1_9GAMM</name>
<dbReference type="GO" id="GO:0004497">
    <property type="term" value="F:monooxygenase activity"/>
    <property type="evidence" value="ECO:0007669"/>
    <property type="project" value="UniProtKB-KW"/>
</dbReference>
<evidence type="ECO:0000313" key="2">
    <source>
        <dbReference type="Proteomes" id="UP001209854"/>
    </source>
</evidence>
<organism evidence="1 2">
    <name type="scientific">Endozoicomonas gorgoniicola</name>
    <dbReference type="NCBI Taxonomy" id="1234144"/>
    <lineage>
        <taxon>Bacteria</taxon>
        <taxon>Pseudomonadati</taxon>
        <taxon>Pseudomonadota</taxon>
        <taxon>Gammaproteobacteria</taxon>
        <taxon>Oceanospirillales</taxon>
        <taxon>Endozoicomonadaceae</taxon>
        <taxon>Endozoicomonas</taxon>
    </lineage>
</organism>
<dbReference type="SUPFAM" id="SSF54909">
    <property type="entry name" value="Dimeric alpha+beta barrel"/>
    <property type="match status" value="1"/>
</dbReference>
<dbReference type="InterPro" id="IPR011008">
    <property type="entry name" value="Dimeric_a/b-barrel"/>
</dbReference>
<keyword evidence="1" id="KW-0503">Monooxygenase</keyword>
<dbReference type="PANTHER" id="PTHR37811">
    <property type="entry name" value="BLL5343 PROTEIN"/>
    <property type="match status" value="1"/>
</dbReference>
<comment type="caution">
    <text evidence="1">The sequence shown here is derived from an EMBL/GenBank/DDBJ whole genome shotgun (WGS) entry which is preliminary data.</text>
</comment>
<keyword evidence="2" id="KW-1185">Reference proteome</keyword>
<keyword evidence="1" id="KW-0560">Oxidoreductase</keyword>
<dbReference type="EMBL" id="JAPFCC010000001">
    <property type="protein sequence ID" value="MCW7551618.1"/>
    <property type="molecule type" value="Genomic_DNA"/>
</dbReference>
<dbReference type="Gene3D" id="3.30.70.100">
    <property type="match status" value="1"/>
</dbReference>
<evidence type="ECO:0000313" key="1">
    <source>
        <dbReference type="EMBL" id="MCW7551618.1"/>
    </source>
</evidence>
<reference evidence="1 2" key="1">
    <citation type="submission" date="2022-10" db="EMBL/GenBank/DDBJ databases">
        <title>High-quality genome sequences of two octocoral-associated bacteria, Endozoicomonas euniceicola EF212 and Endozoicomonas gorgoniicola PS125.</title>
        <authorList>
            <person name="Chiou Y.-J."/>
            <person name="Chen Y.-H."/>
        </authorList>
    </citation>
    <scope>NUCLEOTIDE SEQUENCE [LARGE SCALE GENOMIC DNA]</scope>
    <source>
        <strain evidence="1 2">PS125</strain>
    </source>
</reference>
<proteinExistence type="predicted"/>
<dbReference type="PANTHER" id="PTHR37811:SF2">
    <property type="entry name" value="ABM DOMAIN-CONTAINING PROTEIN"/>
    <property type="match status" value="1"/>
</dbReference>
<gene>
    <name evidence="1" type="ORF">NX722_02950</name>
</gene>